<evidence type="ECO:0000256" key="10">
    <source>
        <dbReference type="HAMAP-Rule" id="MF_01328"/>
    </source>
</evidence>
<feature type="compositionally biased region" description="Basic residues" evidence="11">
    <location>
        <begin position="60"/>
        <end position="71"/>
    </location>
</feature>
<dbReference type="InterPro" id="IPR023574">
    <property type="entry name" value="Ribosomal_uL4_dom_sf"/>
</dbReference>
<dbReference type="Proteomes" id="UP000027822">
    <property type="component" value="Unassembled WGS sequence"/>
</dbReference>
<comment type="function">
    <text evidence="9 10">One of the primary rRNA binding proteins, this protein initially binds near the 5'-end of the 23S rRNA. It is important during the early stages of 50S assembly. It makes multiple contacts with different domains of the 23S rRNA in the assembled 50S subunit and ribosome.</text>
</comment>
<keyword evidence="6 10" id="KW-0687">Ribonucleoprotein</keyword>
<keyword evidence="4 10" id="KW-0694">RNA-binding</keyword>
<gene>
    <name evidence="10" type="primary">rplD</name>
    <name evidence="12" type="ORF">BAMA_11495</name>
</gene>
<dbReference type="FunFam" id="3.40.1370.10:FF:000003">
    <property type="entry name" value="50S ribosomal protein L4"/>
    <property type="match status" value="1"/>
</dbReference>
<evidence type="ECO:0000256" key="8">
    <source>
        <dbReference type="ARBA" id="ARBA00053102"/>
    </source>
</evidence>
<name>A0A073JU11_9BACI</name>
<protein>
    <recommendedName>
        <fullName evidence="7 10">Large ribosomal subunit protein uL4</fullName>
    </recommendedName>
</protein>
<feature type="region of interest" description="Disordered" evidence="11">
    <location>
        <begin position="45"/>
        <end position="89"/>
    </location>
</feature>
<dbReference type="SUPFAM" id="SSF52166">
    <property type="entry name" value="Ribosomal protein L4"/>
    <property type="match status" value="1"/>
</dbReference>
<evidence type="ECO:0000256" key="3">
    <source>
        <dbReference type="ARBA" id="ARBA00022730"/>
    </source>
</evidence>
<evidence type="ECO:0000256" key="11">
    <source>
        <dbReference type="SAM" id="MobiDB-lite"/>
    </source>
</evidence>
<dbReference type="AlphaFoldDB" id="A0A073JU11"/>
<evidence type="ECO:0000313" key="12">
    <source>
        <dbReference type="EMBL" id="KEK17717.1"/>
    </source>
</evidence>
<organism evidence="12 13">
    <name type="scientific">Bacillus manliponensis</name>
    <dbReference type="NCBI Taxonomy" id="574376"/>
    <lineage>
        <taxon>Bacteria</taxon>
        <taxon>Bacillati</taxon>
        <taxon>Bacillota</taxon>
        <taxon>Bacilli</taxon>
        <taxon>Bacillales</taxon>
        <taxon>Bacillaceae</taxon>
        <taxon>Bacillus</taxon>
        <taxon>Bacillus cereus group</taxon>
    </lineage>
</organism>
<dbReference type="PANTHER" id="PTHR10746:SF6">
    <property type="entry name" value="LARGE RIBOSOMAL SUBUNIT PROTEIN UL4M"/>
    <property type="match status" value="1"/>
</dbReference>
<reference evidence="12 13" key="1">
    <citation type="submission" date="2014-06" db="EMBL/GenBank/DDBJ databases">
        <title>Draft genome sequence of Bacillus manliponensis JCM 15802 (MCCC 1A00708).</title>
        <authorList>
            <person name="Lai Q."/>
            <person name="Liu Y."/>
            <person name="Shao Z."/>
        </authorList>
    </citation>
    <scope>NUCLEOTIDE SEQUENCE [LARGE SCALE GENOMIC DNA]</scope>
    <source>
        <strain evidence="12 13">JCM 15802</strain>
    </source>
</reference>
<dbReference type="EMBL" id="JOTN01000023">
    <property type="protein sequence ID" value="KEK17717.1"/>
    <property type="molecule type" value="Genomic_DNA"/>
</dbReference>
<keyword evidence="5 10" id="KW-0689">Ribosomal protein</keyword>
<comment type="caution">
    <text evidence="12">The sequence shown here is derived from an EMBL/GenBank/DDBJ whole genome shotgun (WGS) entry which is preliminary data.</text>
</comment>
<evidence type="ECO:0000313" key="13">
    <source>
        <dbReference type="Proteomes" id="UP000027822"/>
    </source>
</evidence>
<dbReference type="STRING" id="574376.BAMA_11495"/>
<dbReference type="RefSeq" id="WP_034642618.1">
    <property type="nucleotide sequence ID" value="NZ_CBCSJC010000024.1"/>
</dbReference>
<evidence type="ECO:0000256" key="2">
    <source>
        <dbReference type="ARBA" id="ARBA00011838"/>
    </source>
</evidence>
<evidence type="ECO:0000256" key="6">
    <source>
        <dbReference type="ARBA" id="ARBA00023274"/>
    </source>
</evidence>
<accession>A0A073JU11</accession>
<dbReference type="eggNOG" id="COG0088">
    <property type="taxonomic scope" value="Bacteria"/>
</dbReference>
<dbReference type="GO" id="GO:0019843">
    <property type="term" value="F:rRNA binding"/>
    <property type="evidence" value="ECO:0007669"/>
    <property type="project" value="UniProtKB-UniRule"/>
</dbReference>
<dbReference type="OrthoDB" id="9803201at2"/>
<dbReference type="GO" id="GO:0005840">
    <property type="term" value="C:ribosome"/>
    <property type="evidence" value="ECO:0007669"/>
    <property type="project" value="UniProtKB-KW"/>
</dbReference>
<dbReference type="GO" id="GO:1990904">
    <property type="term" value="C:ribonucleoprotein complex"/>
    <property type="evidence" value="ECO:0007669"/>
    <property type="project" value="UniProtKB-KW"/>
</dbReference>
<dbReference type="HAMAP" id="MF_01328_B">
    <property type="entry name" value="Ribosomal_uL4_B"/>
    <property type="match status" value="1"/>
</dbReference>
<comment type="subunit">
    <text evidence="2 10">Part of the 50S ribosomal subunit.</text>
</comment>
<keyword evidence="3 10" id="KW-0699">rRNA-binding</keyword>
<evidence type="ECO:0000256" key="9">
    <source>
        <dbReference type="ARBA" id="ARBA00055590"/>
    </source>
</evidence>
<evidence type="ECO:0000256" key="5">
    <source>
        <dbReference type="ARBA" id="ARBA00022980"/>
    </source>
</evidence>
<comment type="function">
    <text evidence="8 10">Forms part of the polypeptide exit tunnel.</text>
</comment>
<dbReference type="GO" id="GO:0003735">
    <property type="term" value="F:structural constituent of ribosome"/>
    <property type="evidence" value="ECO:0007669"/>
    <property type="project" value="InterPro"/>
</dbReference>
<dbReference type="InterPro" id="IPR002136">
    <property type="entry name" value="Ribosomal_uL4"/>
</dbReference>
<sequence length="207" mass="22443">MPKVTVYNQTGSQVGEIELAEAIFGIEPNEAVLFEAVMMQRASLRQGTHKVKGRSEVRGGGRKPWRQKGTGRARQGSIRSPQWRGGGTVFGPTPRSYAYKLPKKVRRLAIKSALATKVVESNVVVLEDLVLNAPKTKDMVAVLKGLSVEKKALIVTADLNEAVELSARNIPGVTVITADGVNVLDVLHHDKLIMTKAAVEKVEEVLA</sequence>
<dbReference type="PANTHER" id="PTHR10746">
    <property type="entry name" value="50S RIBOSOMAL PROTEIN L4"/>
    <property type="match status" value="1"/>
</dbReference>
<evidence type="ECO:0000256" key="1">
    <source>
        <dbReference type="ARBA" id="ARBA00010528"/>
    </source>
</evidence>
<evidence type="ECO:0000256" key="4">
    <source>
        <dbReference type="ARBA" id="ARBA00022884"/>
    </source>
</evidence>
<dbReference type="InterPro" id="IPR013005">
    <property type="entry name" value="Ribosomal_uL4-like"/>
</dbReference>
<comment type="similarity">
    <text evidence="1 10">Belongs to the universal ribosomal protein uL4 family.</text>
</comment>
<dbReference type="NCBIfam" id="TIGR03953">
    <property type="entry name" value="rplD_bact"/>
    <property type="match status" value="1"/>
</dbReference>
<evidence type="ECO:0000256" key="7">
    <source>
        <dbReference type="ARBA" id="ARBA00035244"/>
    </source>
</evidence>
<proteinExistence type="inferred from homology"/>
<dbReference type="Gene3D" id="3.40.1370.10">
    <property type="match status" value="1"/>
</dbReference>
<dbReference type="GO" id="GO:0006412">
    <property type="term" value="P:translation"/>
    <property type="evidence" value="ECO:0007669"/>
    <property type="project" value="UniProtKB-UniRule"/>
</dbReference>
<dbReference type="Pfam" id="PF00573">
    <property type="entry name" value="Ribosomal_L4"/>
    <property type="match status" value="1"/>
</dbReference>
<keyword evidence="13" id="KW-1185">Reference proteome</keyword>